<dbReference type="Gene3D" id="2.10.230.10">
    <property type="entry name" value="Heat shock protein DnaJ, cysteine-rich domain"/>
    <property type="match status" value="1"/>
</dbReference>
<dbReference type="Pfam" id="PF00684">
    <property type="entry name" value="DnaJ_CXXCXGXG"/>
    <property type="match status" value="1"/>
</dbReference>
<dbReference type="InterPro" id="IPR012724">
    <property type="entry name" value="DnaJ"/>
</dbReference>
<evidence type="ECO:0000256" key="4">
    <source>
        <dbReference type="ARBA" id="ARBA00022737"/>
    </source>
</evidence>
<protein>
    <recommendedName>
        <fullName evidence="9">Chaperone protein DnaJ</fullName>
    </recommendedName>
</protein>
<sequence length="353" mass="40778">MKKDYYDILGVSKNSSESEIKSAYRKLVKKYHPDISKEPNASEKFKEVQEAYQVLSNAQKRSNYDHYGHQEYNNSDFGNDFQGFQQGFDFGDIFENFFGEKKSQKNKNKYKVQDQKIEYVIDFLDACLGKKIEFQTKFEKDCEHCNGTGAHSNQDFRTCYYCEGSGYITEYQKTFLGNIGTQSICYHCNGKGKTINKKCAFCKGLQRISSIKTIKVDIPAGIEDGMIMKLDKQGHGKHLNSENSDLYITIKIRPHNIFERDKQNIISTVYINFYDAILGKTISILTIYGEVELKIPAETQTHTKFKLKGKGIPYLNSSYRKGDHYVTVKIKNPRLSNKQKELIKQIKDLDILF</sequence>
<feature type="domain" description="CR-type" evidence="12">
    <location>
        <begin position="129"/>
        <end position="211"/>
    </location>
</feature>
<evidence type="ECO:0000259" key="11">
    <source>
        <dbReference type="PROSITE" id="PS50076"/>
    </source>
</evidence>
<comment type="function">
    <text evidence="9">Participates actively in the response to hyperosmotic and heat shock by preventing the aggregation of stress-denatured proteins and by disaggregating proteins, also in an autonomous, DnaK-independent fashion. Unfolded proteins bind initially to DnaJ; upon interaction with the DnaJ-bound protein, DnaK hydrolyzes its bound ATP, resulting in the formation of a stable complex. GrpE releases ADP from DnaK; ATP binding to DnaK triggers the release of the substrate protein, thus completing the reaction cycle. Several rounds of ATP-dependent interactions between DnaJ, DnaK and GrpE are required for fully efficient folding. Also involved, together with DnaK and GrpE, in the DNA replication of plasmids through activation of initiation proteins.</text>
</comment>
<comment type="domain">
    <text evidence="9">The J domain is necessary and sufficient to stimulate DnaK ATPase activity. Zinc center 1 plays an important role in the autonomous, DnaK-independent chaperone activity of DnaJ. Zinc center 2 is essential for interaction with DnaK and for DnaJ activity.</text>
</comment>
<feature type="zinc finger region" description="CR-type" evidence="10">
    <location>
        <begin position="129"/>
        <end position="211"/>
    </location>
</feature>
<dbReference type="PANTHER" id="PTHR43096">
    <property type="entry name" value="DNAJ HOMOLOG 1, MITOCHONDRIAL-RELATED"/>
    <property type="match status" value="1"/>
</dbReference>
<dbReference type="SUPFAM" id="SSF57938">
    <property type="entry name" value="DnaJ/Hsp40 cysteine-rich domain"/>
    <property type="match status" value="1"/>
</dbReference>
<dbReference type="EMBL" id="CP146843">
    <property type="protein sequence ID" value="WYY26378.1"/>
    <property type="molecule type" value="Genomic_DNA"/>
</dbReference>
<comment type="subunit">
    <text evidence="9">Homodimer.</text>
</comment>
<feature type="binding site" evidence="9">
    <location>
        <position position="185"/>
    </location>
    <ligand>
        <name>Zn(2+)</name>
        <dbReference type="ChEBI" id="CHEBI:29105"/>
        <label>2</label>
    </ligand>
</feature>
<evidence type="ECO:0000256" key="6">
    <source>
        <dbReference type="ARBA" id="ARBA00022833"/>
    </source>
</evidence>
<evidence type="ECO:0000256" key="5">
    <source>
        <dbReference type="ARBA" id="ARBA00022771"/>
    </source>
</evidence>
<dbReference type="SMART" id="SM00271">
    <property type="entry name" value="DnaJ"/>
    <property type="match status" value="1"/>
</dbReference>
<evidence type="ECO:0000313" key="14">
    <source>
        <dbReference type="Proteomes" id="UP001484199"/>
    </source>
</evidence>
<keyword evidence="14" id="KW-1185">Reference proteome</keyword>
<evidence type="ECO:0000256" key="3">
    <source>
        <dbReference type="ARBA" id="ARBA00022723"/>
    </source>
</evidence>
<evidence type="ECO:0000256" key="7">
    <source>
        <dbReference type="ARBA" id="ARBA00023016"/>
    </source>
</evidence>
<feature type="binding site" evidence="9">
    <location>
        <position position="145"/>
    </location>
    <ligand>
        <name>Zn(2+)</name>
        <dbReference type="ChEBI" id="CHEBI:29105"/>
        <label>1</label>
    </ligand>
</feature>
<dbReference type="PANTHER" id="PTHR43096:SF48">
    <property type="entry name" value="CHAPERONE PROTEIN DNAJ"/>
    <property type="match status" value="1"/>
</dbReference>
<dbReference type="NCBIfam" id="NF008035">
    <property type="entry name" value="PRK10767.1"/>
    <property type="match status" value="1"/>
</dbReference>
<evidence type="ECO:0000256" key="2">
    <source>
        <dbReference type="ARBA" id="ARBA00022705"/>
    </source>
</evidence>
<dbReference type="PROSITE" id="PS51188">
    <property type="entry name" value="ZF_CR"/>
    <property type="match status" value="1"/>
</dbReference>
<dbReference type="Gene3D" id="1.10.287.110">
    <property type="entry name" value="DnaJ domain"/>
    <property type="match status" value="1"/>
</dbReference>
<dbReference type="RefSeq" id="WP_341266782.1">
    <property type="nucleotide sequence ID" value="NZ_CP146843.1"/>
</dbReference>
<keyword evidence="3 9" id="KW-0479">Metal-binding</keyword>
<dbReference type="PROSITE" id="PS50076">
    <property type="entry name" value="DNAJ_2"/>
    <property type="match status" value="1"/>
</dbReference>
<comment type="cofactor">
    <cofactor evidence="9">
        <name>Zn(2+)</name>
        <dbReference type="ChEBI" id="CHEBI:29105"/>
    </cofactor>
    <text evidence="9">Binds 2 Zn(2+) ions per monomer.</text>
</comment>
<evidence type="ECO:0000256" key="9">
    <source>
        <dbReference type="HAMAP-Rule" id="MF_01152"/>
    </source>
</evidence>
<evidence type="ECO:0000259" key="12">
    <source>
        <dbReference type="PROSITE" id="PS51188"/>
    </source>
</evidence>
<dbReference type="HAMAP" id="MF_01152">
    <property type="entry name" value="DnaJ"/>
    <property type="match status" value="1"/>
</dbReference>
<dbReference type="Gene3D" id="2.60.260.20">
    <property type="entry name" value="Urease metallochaperone UreE, N-terminal domain"/>
    <property type="match status" value="2"/>
</dbReference>
<dbReference type="InterPro" id="IPR002939">
    <property type="entry name" value="DnaJ_C"/>
</dbReference>
<dbReference type="InterPro" id="IPR001623">
    <property type="entry name" value="DnaJ_domain"/>
</dbReference>
<dbReference type="SUPFAM" id="SSF46565">
    <property type="entry name" value="Chaperone J-domain"/>
    <property type="match status" value="1"/>
</dbReference>
<feature type="binding site" evidence="9">
    <location>
        <position position="199"/>
    </location>
    <ligand>
        <name>Zn(2+)</name>
        <dbReference type="ChEBI" id="CHEBI:29105"/>
        <label>1</label>
    </ligand>
</feature>
<dbReference type="Proteomes" id="UP001484199">
    <property type="component" value="Chromosome"/>
</dbReference>
<reference evidence="13" key="1">
    <citation type="submission" date="2024-03" db="EMBL/GenBank/DDBJ databases">
        <title>The Complete Genome of 'Candidatus Phytoplasma fraxini' AshY1 from the Ash Yellows Group.</title>
        <authorList>
            <person name="Boehm J.W."/>
            <person name="Huettel B."/>
            <person name="Schneider B."/>
            <person name="Kube M."/>
        </authorList>
    </citation>
    <scope>NUCLEOTIDE SEQUENCE [LARGE SCALE GENOMIC DNA]</scope>
    <source>
        <strain evidence="13">AshY1</strain>
    </source>
</reference>
<keyword evidence="6 9" id="KW-0862">Zinc</keyword>
<dbReference type="SUPFAM" id="SSF49493">
    <property type="entry name" value="HSP40/DnaJ peptide-binding domain"/>
    <property type="match status" value="2"/>
</dbReference>
<feature type="binding site" evidence="9">
    <location>
        <position position="159"/>
    </location>
    <ligand>
        <name>Zn(2+)</name>
        <dbReference type="ChEBI" id="CHEBI:29105"/>
        <label>2</label>
    </ligand>
</feature>
<feature type="domain" description="J" evidence="11">
    <location>
        <begin position="4"/>
        <end position="68"/>
    </location>
</feature>
<proteinExistence type="inferred from homology"/>
<dbReference type="CDD" id="cd10747">
    <property type="entry name" value="DnaJ_C"/>
    <property type="match status" value="1"/>
</dbReference>
<comment type="caution">
    <text evidence="9">Lacks conserved residue(s) required for the propagation of feature annotation.</text>
</comment>
<dbReference type="InterPro" id="IPR008971">
    <property type="entry name" value="HSP40/DnaJ_pept-bd"/>
</dbReference>
<dbReference type="PRINTS" id="PR00625">
    <property type="entry name" value="JDOMAIN"/>
</dbReference>
<keyword evidence="7 9" id="KW-0346">Stress response</keyword>
<evidence type="ECO:0000256" key="8">
    <source>
        <dbReference type="ARBA" id="ARBA00023186"/>
    </source>
</evidence>
<keyword evidence="8 9" id="KW-0143">Chaperone</keyword>
<feature type="binding site" evidence="9">
    <location>
        <position position="202"/>
    </location>
    <ligand>
        <name>Zn(2+)</name>
        <dbReference type="ChEBI" id="CHEBI:29105"/>
        <label>1</label>
    </ligand>
</feature>
<evidence type="ECO:0000313" key="13">
    <source>
        <dbReference type="EMBL" id="WYY26378.1"/>
    </source>
</evidence>
<dbReference type="Pfam" id="PF01556">
    <property type="entry name" value="DnaJ_C"/>
    <property type="match status" value="1"/>
</dbReference>
<dbReference type="CDD" id="cd06257">
    <property type="entry name" value="DnaJ"/>
    <property type="match status" value="1"/>
</dbReference>
<dbReference type="PROSITE" id="PS00636">
    <property type="entry name" value="DNAJ_1"/>
    <property type="match status" value="1"/>
</dbReference>
<keyword evidence="1 9" id="KW-0963">Cytoplasm</keyword>
<dbReference type="InterPro" id="IPR036869">
    <property type="entry name" value="J_dom_sf"/>
</dbReference>
<dbReference type="InterPro" id="IPR001305">
    <property type="entry name" value="HSP_DnaJ_Cys-rich_dom"/>
</dbReference>
<dbReference type="CDD" id="cd10719">
    <property type="entry name" value="DnaJ_zf"/>
    <property type="match status" value="1"/>
</dbReference>
<dbReference type="InterPro" id="IPR018253">
    <property type="entry name" value="DnaJ_domain_CS"/>
</dbReference>
<keyword evidence="5 9" id="KW-0863">Zinc-finger</keyword>
<feature type="binding site" evidence="9">
    <location>
        <position position="142"/>
    </location>
    <ligand>
        <name>Zn(2+)</name>
        <dbReference type="ChEBI" id="CHEBI:29105"/>
        <label>1</label>
    </ligand>
</feature>
<dbReference type="Pfam" id="PF00226">
    <property type="entry name" value="DnaJ"/>
    <property type="match status" value="1"/>
</dbReference>
<evidence type="ECO:0000256" key="10">
    <source>
        <dbReference type="PROSITE-ProRule" id="PRU00546"/>
    </source>
</evidence>
<dbReference type="NCBIfam" id="TIGR02349">
    <property type="entry name" value="DnaJ_bact"/>
    <property type="match status" value="1"/>
</dbReference>
<feature type="binding site" evidence="9">
    <location>
        <position position="188"/>
    </location>
    <ligand>
        <name>Zn(2+)</name>
        <dbReference type="ChEBI" id="CHEBI:29105"/>
        <label>2</label>
    </ligand>
</feature>
<name>A0ABZ2U8F2_ASHYP</name>
<keyword evidence="2 9" id="KW-0235">DNA replication</keyword>
<organism evidence="13 14">
    <name type="scientific">Ash yellows phytoplasma</name>
    <dbReference type="NCBI Taxonomy" id="35780"/>
    <lineage>
        <taxon>Bacteria</taxon>
        <taxon>Bacillati</taxon>
        <taxon>Mycoplasmatota</taxon>
        <taxon>Mollicutes</taxon>
        <taxon>Acholeplasmatales</taxon>
        <taxon>Acholeplasmataceae</taxon>
        <taxon>Candidatus Phytoplasma</taxon>
        <taxon>16SrVII (Ash yellows group)</taxon>
    </lineage>
</organism>
<comment type="subcellular location">
    <subcellularLocation>
        <location evidence="9">Cytoplasm</location>
    </subcellularLocation>
</comment>
<comment type="similarity">
    <text evidence="9">Belongs to the DnaJ family.</text>
</comment>
<evidence type="ECO:0000256" key="1">
    <source>
        <dbReference type="ARBA" id="ARBA00022490"/>
    </source>
</evidence>
<keyword evidence="4 9" id="KW-0677">Repeat</keyword>
<dbReference type="InterPro" id="IPR036410">
    <property type="entry name" value="HSP_DnaJ_Cys-rich_dom_sf"/>
</dbReference>
<accession>A0ABZ2U8F2</accession>
<gene>
    <name evidence="9" type="primary">dnaJ</name>
    <name evidence="13" type="ORF">AshY1_02470</name>
</gene>
<feature type="binding site" evidence="9">
    <location>
        <position position="162"/>
    </location>
    <ligand>
        <name>Zn(2+)</name>
        <dbReference type="ChEBI" id="CHEBI:29105"/>
        <label>2</label>
    </ligand>
</feature>